<evidence type="ECO:0000256" key="1">
    <source>
        <dbReference type="SAM" id="Coils"/>
    </source>
</evidence>
<dbReference type="EMBL" id="CAXDID020000090">
    <property type="protein sequence ID" value="CAL6022015.1"/>
    <property type="molecule type" value="Genomic_DNA"/>
</dbReference>
<sequence length="411" mass="46115">MTSFAVFGLNSNNQFISESLINVTITYQIIYGSLICIRCDINVKSSNLIYEVSGSQISTLMQQPIYSIFVEKSSVQYRFNAKTCGGLVFKSQTEQILFSISETNLIGFNYQENVDSGNIISHTALELTINVYQFSLCSNIINQIGLNSISKLILSSQPIITCKNLCNQSQVPVYGKCQDKLVYGYNNDDGTSVCIYPFYFNLSECSCSVGYLQNNTLCIDIFDELTGLQIKQQLLQQYQIDNFTNLNNLIQDTYYKLQEQFQANLSSQIQSINSTINSVFDNLSQIQLQYTKQFNDTVQTLNTSLQNQTTQINNIYSLLNVQNANLSTLFNKMQTLTNQVSNQQTTINNQQNTIQNQQIQINSIQTNSGGIYLSSYTNCAVIFTLCSGGQCATLAGSKVNANYWDCNHASE</sequence>
<organism evidence="2">
    <name type="scientific">Hexamita inflata</name>
    <dbReference type="NCBI Taxonomy" id="28002"/>
    <lineage>
        <taxon>Eukaryota</taxon>
        <taxon>Metamonada</taxon>
        <taxon>Diplomonadida</taxon>
        <taxon>Hexamitidae</taxon>
        <taxon>Hexamitinae</taxon>
        <taxon>Hexamita</taxon>
    </lineage>
</organism>
<feature type="coiled-coil region" evidence="1">
    <location>
        <begin position="333"/>
        <end position="367"/>
    </location>
</feature>
<evidence type="ECO:0000313" key="4">
    <source>
        <dbReference type="Proteomes" id="UP001642409"/>
    </source>
</evidence>
<evidence type="ECO:0000313" key="2">
    <source>
        <dbReference type="EMBL" id="CAI9939036.1"/>
    </source>
</evidence>
<comment type="caution">
    <text evidence="2">The sequence shown here is derived from an EMBL/GenBank/DDBJ whole genome shotgun (WGS) entry which is preliminary data.</text>
</comment>
<dbReference type="Proteomes" id="UP001642409">
    <property type="component" value="Unassembled WGS sequence"/>
</dbReference>
<gene>
    <name evidence="2" type="ORF">HINF_LOCUS26681</name>
    <name evidence="3" type="ORF">HINF_LOCUS28444</name>
</gene>
<evidence type="ECO:0000313" key="3">
    <source>
        <dbReference type="EMBL" id="CAL6022015.1"/>
    </source>
</evidence>
<reference evidence="2" key="1">
    <citation type="submission" date="2023-06" db="EMBL/GenBank/DDBJ databases">
        <authorList>
            <person name="Kurt Z."/>
        </authorList>
    </citation>
    <scope>NUCLEOTIDE SEQUENCE</scope>
</reference>
<proteinExistence type="predicted"/>
<reference evidence="3 4" key="2">
    <citation type="submission" date="2024-07" db="EMBL/GenBank/DDBJ databases">
        <authorList>
            <person name="Akdeniz Z."/>
        </authorList>
    </citation>
    <scope>NUCLEOTIDE SEQUENCE [LARGE SCALE GENOMIC DNA]</scope>
</reference>
<dbReference type="AlphaFoldDB" id="A0AA86PIG9"/>
<accession>A0AA86PIG9</accession>
<keyword evidence="4" id="KW-1185">Reference proteome</keyword>
<dbReference type="EMBL" id="CATOUU010000660">
    <property type="protein sequence ID" value="CAI9939036.1"/>
    <property type="molecule type" value="Genomic_DNA"/>
</dbReference>
<protein>
    <submittedName>
        <fullName evidence="3">Hypothetical_protein</fullName>
    </submittedName>
</protein>
<keyword evidence="1" id="KW-0175">Coiled coil</keyword>
<name>A0AA86PIG9_9EUKA</name>